<evidence type="ECO:0000313" key="10">
    <source>
        <dbReference type="Proteomes" id="UP000015241"/>
    </source>
</evidence>
<keyword evidence="5 8" id="KW-1133">Transmembrane helix</keyword>
<proteinExistence type="inferred from homology"/>
<dbReference type="EMBL" id="KE504156">
    <property type="protein sequence ID" value="EPS99467.1"/>
    <property type="molecule type" value="Genomic_DNA"/>
</dbReference>
<dbReference type="eggNOG" id="ENOG502QUDW">
    <property type="taxonomic scope" value="Eukaryota"/>
</dbReference>
<dbReference type="OrthoDB" id="77405at2759"/>
<dbReference type="Proteomes" id="UP000015241">
    <property type="component" value="Unassembled WGS sequence"/>
</dbReference>
<protein>
    <submittedName>
        <fullName evidence="9">Uncharacterized protein</fullName>
    </submittedName>
</protein>
<dbReference type="STRING" id="743788.S8E3T3"/>
<reference evidence="9 10" key="1">
    <citation type="journal article" date="2012" name="Science">
        <title>The Paleozoic origin of enzymatic lignin decomposition reconstructed from 31 fungal genomes.</title>
        <authorList>
            <person name="Floudas D."/>
            <person name="Binder M."/>
            <person name="Riley R."/>
            <person name="Barry K."/>
            <person name="Blanchette R.A."/>
            <person name="Henrissat B."/>
            <person name="Martinez A.T."/>
            <person name="Otillar R."/>
            <person name="Spatafora J.W."/>
            <person name="Yadav J.S."/>
            <person name="Aerts A."/>
            <person name="Benoit I."/>
            <person name="Boyd A."/>
            <person name="Carlson A."/>
            <person name="Copeland A."/>
            <person name="Coutinho P.M."/>
            <person name="de Vries R.P."/>
            <person name="Ferreira P."/>
            <person name="Findley K."/>
            <person name="Foster B."/>
            <person name="Gaskell J."/>
            <person name="Glotzer D."/>
            <person name="Gorecki P."/>
            <person name="Heitman J."/>
            <person name="Hesse C."/>
            <person name="Hori C."/>
            <person name="Igarashi K."/>
            <person name="Jurgens J.A."/>
            <person name="Kallen N."/>
            <person name="Kersten P."/>
            <person name="Kohler A."/>
            <person name="Kuees U."/>
            <person name="Kumar T.K.A."/>
            <person name="Kuo A."/>
            <person name="LaButti K."/>
            <person name="Larrondo L.F."/>
            <person name="Lindquist E."/>
            <person name="Ling A."/>
            <person name="Lombard V."/>
            <person name="Lucas S."/>
            <person name="Lundell T."/>
            <person name="Martin R."/>
            <person name="McLaughlin D.J."/>
            <person name="Morgenstern I."/>
            <person name="Morin E."/>
            <person name="Murat C."/>
            <person name="Nagy L.G."/>
            <person name="Nolan M."/>
            <person name="Ohm R.A."/>
            <person name="Patyshakuliyeva A."/>
            <person name="Rokas A."/>
            <person name="Ruiz-Duenas F.J."/>
            <person name="Sabat G."/>
            <person name="Salamov A."/>
            <person name="Samejima M."/>
            <person name="Schmutz J."/>
            <person name="Slot J.C."/>
            <person name="St John F."/>
            <person name="Stenlid J."/>
            <person name="Sun H."/>
            <person name="Sun S."/>
            <person name="Syed K."/>
            <person name="Tsang A."/>
            <person name="Wiebenga A."/>
            <person name="Young D."/>
            <person name="Pisabarro A."/>
            <person name="Eastwood D.C."/>
            <person name="Martin F."/>
            <person name="Cullen D."/>
            <person name="Grigoriev I.V."/>
            <person name="Hibbett D.S."/>
        </authorList>
    </citation>
    <scope>NUCLEOTIDE SEQUENCE</scope>
    <source>
        <strain evidence="10">FP-58527</strain>
    </source>
</reference>
<gene>
    <name evidence="9" type="ORF">FOMPIDRAFT_82643</name>
</gene>
<dbReference type="PANTHER" id="PTHR31645:SF3">
    <property type="entry name" value="OLIGOPEPTIDE TRANSPORTER"/>
    <property type="match status" value="1"/>
</dbReference>
<dbReference type="PANTHER" id="PTHR31645">
    <property type="entry name" value="OLIGOPEPTIDE TRANSPORTER YGL114W-RELATED"/>
    <property type="match status" value="1"/>
</dbReference>
<evidence type="ECO:0000256" key="6">
    <source>
        <dbReference type="ARBA" id="ARBA00023136"/>
    </source>
</evidence>
<sequence length="397" mass="43275">MLESIFGFAILKPLSKALLERFGDGYHFGHKEDTLAPRLPPLWCCYLCLGSSVVYQVDLLGANPSADFRRAPYTIRSLHVGHAGAATAREKSRALGASFLTSICRRVTIEYDHLYSHCFGALVFIFLSTAIHVVSSKAYPCINTLSSSTCEFAVPDVKSWRAVSIAVSSGTLSISTSSGITVLTFMLMVLSISAKYRWVPPAYQQWVPDCDAVGIAFVHGLSNTYPVSMMFGSIILFVWRRRLLNMRFLFGYVVAAAIIAGEGLGSIVNAVLQIGNVSVWTAYFGIMLAVDIAEVVTNEITAVGYLSNLTTVAAVILLSRFFLNLWSTVSTTPDTESNPSDLRFSIEQSFGGSIDFGNEDGDEVAEEGENDDEGIEEIEGHPLEHDVIENDSHPGEP</sequence>
<keyword evidence="6 8" id="KW-0472">Membrane</keyword>
<keyword evidence="3" id="KW-0813">Transport</keyword>
<name>S8E3T3_FOMSC</name>
<dbReference type="AlphaFoldDB" id="S8E3T3"/>
<feature type="transmembrane region" description="Helical" evidence="8">
    <location>
        <begin position="171"/>
        <end position="192"/>
    </location>
</feature>
<accession>S8E3T3</accession>
<evidence type="ECO:0000256" key="1">
    <source>
        <dbReference type="ARBA" id="ARBA00004141"/>
    </source>
</evidence>
<comment type="similarity">
    <text evidence="2">Belongs to the oligopeptide OPT transporter family.</text>
</comment>
<dbReference type="Pfam" id="PF03169">
    <property type="entry name" value="OPT"/>
    <property type="match status" value="1"/>
</dbReference>
<dbReference type="GO" id="GO:0035673">
    <property type="term" value="F:oligopeptide transmembrane transporter activity"/>
    <property type="evidence" value="ECO:0007669"/>
    <property type="project" value="InterPro"/>
</dbReference>
<dbReference type="InterPro" id="IPR045035">
    <property type="entry name" value="YSL-like"/>
</dbReference>
<feature type="transmembrane region" description="Helical" evidence="8">
    <location>
        <begin position="277"/>
        <end position="296"/>
    </location>
</feature>
<dbReference type="InParanoid" id="S8E3T3"/>
<feature type="compositionally biased region" description="Acidic residues" evidence="7">
    <location>
        <begin position="357"/>
        <end position="377"/>
    </location>
</feature>
<dbReference type="GO" id="GO:0000329">
    <property type="term" value="C:fungal-type vacuole membrane"/>
    <property type="evidence" value="ECO:0007669"/>
    <property type="project" value="TreeGrafter"/>
</dbReference>
<feature type="region of interest" description="Disordered" evidence="7">
    <location>
        <begin position="352"/>
        <end position="397"/>
    </location>
</feature>
<dbReference type="HOGENOM" id="CLU_694520_0_0_1"/>
<evidence type="ECO:0000256" key="7">
    <source>
        <dbReference type="SAM" id="MobiDB-lite"/>
    </source>
</evidence>
<feature type="transmembrane region" description="Helical" evidence="8">
    <location>
        <begin position="249"/>
        <end position="271"/>
    </location>
</feature>
<keyword evidence="10" id="KW-1185">Reference proteome</keyword>
<evidence type="ECO:0000313" key="9">
    <source>
        <dbReference type="EMBL" id="EPS99467.1"/>
    </source>
</evidence>
<comment type="subcellular location">
    <subcellularLocation>
        <location evidence="1">Membrane</location>
        <topology evidence="1">Multi-pass membrane protein</topology>
    </subcellularLocation>
</comment>
<organism evidence="9 10">
    <name type="scientific">Fomitopsis schrenkii</name>
    <name type="common">Brown rot fungus</name>
    <dbReference type="NCBI Taxonomy" id="2126942"/>
    <lineage>
        <taxon>Eukaryota</taxon>
        <taxon>Fungi</taxon>
        <taxon>Dikarya</taxon>
        <taxon>Basidiomycota</taxon>
        <taxon>Agaricomycotina</taxon>
        <taxon>Agaricomycetes</taxon>
        <taxon>Polyporales</taxon>
        <taxon>Fomitopsis</taxon>
    </lineage>
</organism>
<evidence type="ECO:0000256" key="5">
    <source>
        <dbReference type="ARBA" id="ARBA00022989"/>
    </source>
</evidence>
<feature type="transmembrane region" description="Helical" evidence="8">
    <location>
        <begin position="114"/>
        <end position="134"/>
    </location>
</feature>
<evidence type="ECO:0000256" key="4">
    <source>
        <dbReference type="ARBA" id="ARBA00022692"/>
    </source>
</evidence>
<evidence type="ECO:0000256" key="8">
    <source>
        <dbReference type="SAM" id="Phobius"/>
    </source>
</evidence>
<evidence type="ECO:0000256" key="2">
    <source>
        <dbReference type="ARBA" id="ARBA00008807"/>
    </source>
</evidence>
<feature type="transmembrane region" description="Helical" evidence="8">
    <location>
        <begin position="303"/>
        <end position="323"/>
    </location>
</feature>
<feature type="compositionally biased region" description="Basic and acidic residues" evidence="7">
    <location>
        <begin position="378"/>
        <end position="397"/>
    </location>
</feature>
<keyword evidence="4 8" id="KW-0812">Transmembrane</keyword>
<feature type="transmembrane region" description="Helical" evidence="8">
    <location>
        <begin position="212"/>
        <end position="237"/>
    </location>
</feature>
<dbReference type="InterPro" id="IPR004813">
    <property type="entry name" value="OPT"/>
</dbReference>
<evidence type="ECO:0000256" key="3">
    <source>
        <dbReference type="ARBA" id="ARBA00022448"/>
    </source>
</evidence>